<keyword evidence="1" id="KW-0863">Zinc-finger</keyword>
<organism evidence="4">
    <name type="scientific">Glycine soja</name>
    <name type="common">Wild soybean</name>
    <dbReference type="NCBI Taxonomy" id="3848"/>
    <lineage>
        <taxon>Eukaryota</taxon>
        <taxon>Viridiplantae</taxon>
        <taxon>Streptophyta</taxon>
        <taxon>Embryophyta</taxon>
        <taxon>Tracheophyta</taxon>
        <taxon>Spermatophyta</taxon>
        <taxon>Magnoliopsida</taxon>
        <taxon>eudicotyledons</taxon>
        <taxon>Gunneridae</taxon>
        <taxon>Pentapetalae</taxon>
        <taxon>rosids</taxon>
        <taxon>fabids</taxon>
        <taxon>Fabales</taxon>
        <taxon>Fabaceae</taxon>
        <taxon>Papilionoideae</taxon>
        <taxon>50 kb inversion clade</taxon>
        <taxon>NPAAA clade</taxon>
        <taxon>indigoferoid/millettioid clade</taxon>
        <taxon>Phaseoleae</taxon>
        <taxon>Glycine</taxon>
        <taxon>Glycine subgen. Soja</taxon>
    </lineage>
</organism>
<name>A0A0B2QJY1_GLYSO</name>
<dbReference type="InterPro" id="IPR013087">
    <property type="entry name" value="Znf_C2H2_type"/>
</dbReference>
<feature type="compositionally biased region" description="Basic residues" evidence="2">
    <location>
        <begin position="464"/>
        <end position="473"/>
    </location>
</feature>
<sequence length="531" mass="59611">MEERKKYVCKYCSKSFPCGKSLGGHIRTHMMTEERNNNNNVNVVVDGADDKDNINRFIKLGGTVMRNNNNKKRDLSWCEDSNNNPIYGLRENPKKTMRFVHSSGGAANANNNEQQQQNKEDKRFCKECGKGFPSLKALCGHMACHSEKEKRTTATTTIKFEEKLVRDSHSDTETSTHPRRSKRMRVKKTIKLSNHNNPFSFSSSPSSSGVVPLVNNGSSPVSEVEQEEQEEVARCLMLLSRDSGSFNFKSGRFASVTEFSDNNSVILEAKSSSPDTLIGVISYGNNNNNNNFVSNNNHAYDLVEKKLLKVKNIKFKSVEFGASDNYSGARVFRYGPKTKMVDSDFSNDELKRSKLGDKSSKYTASVVKKLVMEDLDYDRTYGGTTRKFDSRKRGNYDLVGVSSKNGTKGWKYECFEGERDNNSSYEYSIDDESDENSSETESFPAPGSHRKSKALNGKKCTTNAKKKKLKPSKKSKDHECPICYKIFKSGQALGGHKRSHFIGGSEENTVLIKQVVPNFLIDLNLPAPVDE</sequence>
<gene>
    <name evidence="5" type="ORF">D0Y65_052924</name>
    <name evidence="4" type="ORF">glysoja_029542</name>
</gene>
<evidence type="ECO:0000313" key="4">
    <source>
        <dbReference type="EMBL" id="KHN20529.1"/>
    </source>
</evidence>
<evidence type="ECO:0000259" key="3">
    <source>
        <dbReference type="PROSITE" id="PS50157"/>
    </source>
</evidence>
<protein>
    <submittedName>
        <fullName evidence="4">Zinc finger protein ZAT4</fullName>
    </submittedName>
</protein>
<dbReference type="InterPro" id="IPR036236">
    <property type="entry name" value="Znf_C2H2_sf"/>
</dbReference>
<dbReference type="SUPFAM" id="SSF57667">
    <property type="entry name" value="beta-beta-alpha zinc fingers"/>
    <property type="match status" value="1"/>
</dbReference>
<dbReference type="PANTHER" id="PTHR46869">
    <property type="entry name" value="C2H2-LIKE ZINC FINGER PROTEIN"/>
    <property type="match status" value="1"/>
</dbReference>
<evidence type="ECO:0000313" key="5">
    <source>
        <dbReference type="EMBL" id="RZB42143.1"/>
    </source>
</evidence>
<feature type="compositionally biased region" description="Acidic residues" evidence="2">
    <location>
        <begin position="428"/>
        <end position="438"/>
    </location>
</feature>
<dbReference type="PROSITE" id="PS00028">
    <property type="entry name" value="ZINC_FINGER_C2H2_1"/>
    <property type="match status" value="3"/>
</dbReference>
<dbReference type="Proteomes" id="UP000289340">
    <property type="component" value="Chromosome 20"/>
</dbReference>
<dbReference type="Pfam" id="PF13912">
    <property type="entry name" value="zf-C2H2_6"/>
    <property type="match status" value="3"/>
</dbReference>
<reference evidence="4" key="1">
    <citation type="submission" date="2014-07" db="EMBL/GenBank/DDBJ databases">
        <title>Identification of a novel salt tolerance gene in wild soybean by whole-genome sequencing.</title>
        <authorList>
            <person name="Lam H.-M."/>
            <person name="Qi X."/>
            <person name="Li M.-W."/>
            <person name="Liu X."/>
            <person name="Xie M."/>
            <person name="Ni M."/>
            <person name="Xu X."/>
        </authorList>
    </citation>
    <scope>NUCLEOTIDE SEQUENCE [LARGE SCALE GENOMIC DNA]</scope>
    <source>
        <tissue evidence="4">Root</tissue>
    </source>
</reference>
<proteinExistence type="predicted"/>
<dbReference type="GO" id="GO:0008270">
    <property type="term" value="F:zinc ion binding"/>
    <property type="evidence" value="ECO:0007669"/>
    <property type="project" value="UniProtKB-KW"/>
</dbReference>
<feature type="region of interest" description="Disordered" evidence="2">
    <location>
        <begin position="423"/>
        <end position="476"/>
    </location>
</feature>
<feature type="compositionally biased region" description="Basic and acidic residues" evidence="2">
    <location>
        <begin position="165"/>
        <end position="176"/>
    </location>
</feature>
<dbReference type="Proteomes" id="UP000053555">
    <property type="component" value="Unassembled WGS sequence"/>
</dbReference>
<feature type="compositionally biased region" description="Low complexity" evidence="2">
    <location>
        <begin position="194"/>
        <end position="219"/>
    </location>
</feature>
<evidence type="ECO:0000256" key="2">
    <source>
        <dbReference type="SAM" id="MobiDB-lite"/>
    </source>
</evidence>
<keyword evidence="1" id="KW-0479">Metal-binding</keyword>
<dbReference type="EMBL" id="KN658441">
    <property type="protein sequence ID" value="KHN20529.1"/>
    <property type="molecule type" value="Genomic_DNA"/>
</dbReference>
<feature type="region of interest" description="Disordered" evidence="2">
    <location>
        <begin position="194"/>
        <end position="223"/>
    </location>
</feature>
<dbReference type="PROSITE" id="PS50157">
    <property type="entry name" value="ZINC_FINGER_C2H2_2"/>
    <property type="match status" value="3"/>
</dbReference>
<feature type="domain" description="C2H2-type" evidence="3">
    <location>
        <begin position="123"/>
        <end position="150"/>
    </location>
</feature>
<keyword evidence="1" id="KW-0862">Zinc</keyword>
<reference evidence="5 6" key="2">
    <citation type="submission" date="2018-09" db="EMBL/GenBank/DDBJ databases">
        <title>A high-quality reference genome of wild soybean provides a powerful tool to mine soybean genomes.</title>
        <authorList>
            <person name="Xie M."/>
            <person name="Chung C.Y.L."/>
            <person name="Li M.-W."/>
            <person name="Wong F.-L."/>
            <person name="Chan T.-F."/>
            <person name="Lam H.-M."/>
        </authorList>
    </citation>
    <scope>NUCLEOTIDE SEQUENCE [LARGE SCALE GENOMIC DNA]</scope>
    <source>
        <strain evidence="6">cv. W05</strain>
        <tissue evidence="5">Hypocotyl of etiolated seedlings</tissue>
    </source>
</reference>
<accession>A0A0B2QJY1</accession>
<dbReference type="SMART" id="SM00355">
    <property type="entry name" value="ZnF_C2H2"/>
    <property type="match status" value="3"/>
</dbReference>
<feature type="domain" description="C2H2-type" evidence="3">
    <location>
        <begin position="7"/>
        <end position="34"/>
    </location>
</feature>
<dbReference type="EMBL" id="QZWG01000020">
    <property type="protein sequence ID" value="RZB42143.1"/>
    <property type="molecule type" value="Genomic_DNA"/>
</dbReference>
<evidence type="ECO:0000313" key="6">
    <source>
        <dbReference type="Proteomes" id="UP000289340"/>
    </source>
</evidence>
<feature type="region of interest" description="Disordered" evidence="2">
    <location>
        <begin position="165"/>
        <end position="184"/>
    </location>
</feature>
<keyword evidence="6" id="KW-1185">Reference proteome</keyword>
<dbReference type="Gene3D" id="3.30.160.60">
    <property type="entry name" value="Classic Zinc Finger"/>
    <property type="match status" value="1"/>
</dbReference>
<evidence type="ECO:0000256" key="1">
    <source>
        <dbReference type="PROSITE-ProRule" id="PRU00042"/>
    </source>
</evidence>
<dbReference type="Gramene" id="XM_028365590.1">
    <property type="protein sequence ID" value="XP_028221391.1"/>
    <property type="gene ID" value="LOC114402903"/>
</dbReference>
<dbReference type="PANTHER" id="PTHR46869:SF1">
    <property type="entry name" value="C2H2-LIKE ZINC FINGER PROTEIN"/>
    <property type="match status" value="1"/>
</dbReference>
<feature type="domain" description="C2H2-type" evidence="3">
    <location>
        <begin position="478"/>
        <end position="500"/>
    </location>
</feature>
<dbReference type="AlphaFoldDB" id="A0A0B2QJY1"/>